<gene>
    <name evidence="1" type="ORF">Patl1_18445</name>
</gene>
<organism evidence="1 2">
    <name type="scientific">Pistacia atlantica</name>
    <dbReference type="NCBI Taxonomy" id="434234"/>
    <lineage>
        <taxon>Eukaryota</taxon>
        <taxon>Viridiplantae</taxon>
        <taxon>Streptophyta</taxon>
        <taxon>Embryophyta</taxon>
        <taxon>Tracheophyta</taxon>
        <taxon>Spermatophyta</taxon>
        <taxon>Magnoliopsida</taxon>
        <taxon>eudicotyledons</taxon>
        <taxon>Gunneridae</taxon>
        <taxon>Pentapetalae</taxon>
        <taxon>rosids</taxon>
        <taxon>malvids</taxon>
        <taxon>Sapindales</taxon>
        <taxon>Anacardiaceae</taxon>
        <taxon>Pistacia</taxon>
    </lineage>
</organism>
<dbReference type="EMBL" id="CM047898">
    <property type="protein sequence ID" value="KAJ0104762.1"/>
    <property type="molecule type" value="Genomic_DNA"/>
</dbReference>
<evidence type="ECO:0000313" key="1">
    <source>
        <dbReference type="EMBL" id="KAJ0104762.1"/>
    </source>
</evidence>
<dbReference type="Proteomes" id="UP001164250">
    <property type="component" value="Chromosome 2"/>
</dbReference>
<accession>A0ACC1BYC7</accession>
<sequence>MARVGALVDLLLFYTLERSLFNRMVRIIGKTSLEVKRTIALWLVLEEIGYHDLIRTIYSYDNKTIEALSNEALQCLECMKPDALEPTVLHDNPVFQGLLDEPMNFRFFYYNREFIYKRYMHIMETVCNKIFGDTAAIEVDESGLRPVVRPFIESSSAAAINVTPRESNLNAEASEFHPTQSPEDAKTMFLTFSKGHPLTREEIVNFFTSKWGEVVEDVIIEQSRLGQDPQFGRILFTTSTVIPRVLNGQSKAKFLVNRKHLWARIYVHRHGGRAGGLLNRAKQV</sequence>
<evidence type="ECO:0000313" key="2">
    <source>
        <dbReference type="Proteomes" id="UP001164250"/>
    </source>
</evidence>
<reference evidence="2" key="1">
    <citation type="journal article" date="2023" name="G3 (Bethesda)">
        <title>Genome assembly and association tests identify interacting loci associated with vigor, precocity, and sex in interspecific pistachio rootstocks.</title>
        <authorList>
            <person name="Palmer W."/>
            <person name="Jacygrad E."/>
            <person name="Sagayaradj S."/>
            <person name="Cavanaugh K."/>
            <person name="Han R."/>
            <person name="Bertier L."/>
            <person name="Beede B."/>
            <person name="Kafkas S."/>
            <person name="Golino D."/>
            <person name="Preece J."/>
            <person name="Michelmore R."/>
        </authorList>
    </citation>
    <scope>NUCLEOTIDE SEQUENCE [LARGE SCALE GENOMIC DNA]</scope>
</reference>
<proteinExistence type="predicted"/>
<comment type="caution">
    <text evidence="1">The sequence shown here is derived from an EMBL/GenBank/DDBJ whole genome shotgun (WGS) entry which is preliminary data.</text>
</comment>
<protein>
    <submittedName>
        <fullName evidence="1">Uncharacterized protein</fullName>
    </submittedName>
</protein>
<name>A0ACC1BYC7_9ROSI</name>
<keyword evidence="2" id="KW-1185">Reference proteome</keyword>